<accession>A0A1C2IFL5</accession>
<dbReference type="GeneID" id="60696813"/>
<evidence type="ECO:0000313" key="3">
    <source>
        <dbReference type="Proteomes" id="UP000095008"/>
    </source>
</evidence>
<dbReference type="AlphaFoldDB" id="A0A1C2IFL5"/>
<protein>
    <recommendedName>
        <fullName evidence="1">PIN domain-containing protein</fullName>
    </recommendedName>
</protein>
<organism evidence="2 3">
    <name type="scientific">Acidithiobacillus thiooxidans</name>
    <name type="common">Thiobacillus thiooxidans</name>
    <dbReference type="NCBI Taxonomy" id="930"/>
    <lineage>
        <taxon>Bacteria</taxon>
        <taxon>Pseudomonadati</taxon>
        <taxon>Pseudomonadota</taxon>
        <taxon>Acidithiobacillia</taxon>
        <taxon>Acidithiobacillales</taxon>
        <taxon>Acidithiobacillaceae</taxon>
        <taxon>Acidithiobacillus</taxon>
    </lineage>
</organism>
<sequence>MTHVVYWDSDAFLALINEDKLPAELADCNDVWATCEKGLLHIVTSTLTTAEVIHKKGTPKLDPSKRQLVSNFFRQDFISQKPLTREIAELARDVVWDSNIHPKDAVHVATCAYYQTRVLHSFDVNLVGKGTITVNGFTISVSNPKAATQREIQIESPEKC</sequence>
<dbReference type="SUPFAM" id="SSF88723">
    <property type="entry name" value="PIN domain-like"/>
    <property type="match status" value="1"/>
</dbReference>
<feature type="domain" description="PIN" evidence="1">
    <location>
        <begin position="7"/>
        <end position="125"/>
    </location>
</feature>
<name>A0A1C2IFL5_ACITH</name>
<evidence type="ECO:0000259" key="1">
    <source>
        <dbReference type="Pfam" id="PF01850"/>
    </source>
</evidence>
<dbReference type="InterPro" id="IPR029060">
    <property type="entry name" value="PIN-like_dom_sf"/>
</dbReference>
<dbReference type="Gene3D" id="3.40.50.1010">
    <property type="entry name" value="5'-nuclease"/>
    <property type="match status" value="1"/>
</dbReference>
<dbReference type="Pfam" id="PF01850">
    <property type="entry name" value="PIN"/>
    <property type="match status" value="1"/>
</dbReference>
<dbReference type="RefSeq" id="WP_051690429.1">
    <property type="nucleotide sequence ID" value="NZ_JABBDW010000163.1"/>
</dbReference>
<gene>
    <name evidence="2" type="ORF">A6M23_04850</name>
</gene>
<dbReference type="Proteomes" id="UP000095008">
    <property type="component" value="Unassembled WGS sequence"/>
</dbReference>
<dbReference type="InterPro" id="IPR002716">
    <property type="entry name" value="PIN_dom"/>
</dbReference>
<dbReference type="OrthoDB" id="574461at2"/>
<evidence type="ECO:0000313" key="2">
    <source>
        <dbReference type="EMBL" id="OCX74786.1"/>
    </source>
</evidence>
<proteinExistence type="predicted"/>
<keyword evidence="3" id="KW-1185">Reference proteome</keyword>
<dbReference type="EMBL" id="LWRY01000030">
    <property type="protein sequence ID" value="OCX74786.1"/>
    <property type="molecule type" value="Genomic_DNA"/>
</dbReference>
<comment type="caution">
    <text evidence="2">The sequence shown here is derived from an EMBL/GenBank/DDBJ whole genome shotgun (WGS) entry which is preliminary data.</text>
</comment>
<reference evidence="2" key="1">
    <citation type="journal article" date="2016" name="Int. J. Mol. Sci.">
        <title>Comparative genomics of the extreme acidophile Acidithiobacillus thiooxidans reveals intraspecific divergence and niche adaptation.</title>
        <authorList>
            <person name="Zhang X."/>
            <person name="Feng X."/>
            <person name="Tao J."/>
            <person name="Ma L."/>
            <person name="Xiao Y."/>
            <person name="Liang Y."/>
            <person name="Liu X."/>
            <person name="Yin H."/>
        </authorList>
    </citation>
    <scope>NUCLEOTIDE SEQUENCE [LARGE SCALE GENOMIC DNA]</scope>
    <source>
        <strain evidence="2">DXS-W</strain>
    </source>
</reference>